<keyword evidence="3" id="KW-0880">Kelch repeat</keyword>
<dbReference type="InterPro" id="IPR013783">
    <property type="entry name" value="Ig-like_fold"/>
</dbReference>
<evidence type="ECO:0000313" key="12">
    <source>
        <dbReference type="Proteomes" id="UP001500503"/>
    </source>
</evidence>
<dbReference type="SUPFAM" id="SSF49464">
    <property type="entry name" value="Carboxypeptidase regulatory domain-like"/>
    <property type="match status" value="3"/>
</dbReference>
<dbReference type="Gene3D" id="2.60.40.10">
    <property type="entry name" value="Immunoglobulins"/>
    <property type="match status" value="1"/>
</dbReference>
<dbReference type="InterPro" id="IPR036852">
    <property type="entry name" value="Peptidase_S8/S53_dom_sf"/>
</dbReference>
<dbReference type="SUPFAM" id="SSF52743">
    <property type="entry name" value="Subtilisin-like"/>
    <property type="match status" value="1"/>
</dbReference>
<keyword evidence="5" id="KW-0677">Repeat</keyword>
<dbReference type="Gene3D" id="2.60.40.1120">
    <property type="entry name" value="Carboxypeptidase-like, regulatory domain"/>
    <property type="match status" value="4"/>
</dbReference>
<dbReference type="PANTHER" id="PTHR45632:SF3">
    <property type="entry name" value="KELCH-LIKE PROTEIN 32"/>
    <property type="match status" value="1"/>
</dbReference>
<comment type="catalytic activity">
    <reaction evidence="1">
        <text>Endohydrolysis of (1-&gt;4)-alpha-D-glucosidic linkages in polysaccharides containing three or more (1-&gt;4)-alpha-linked D-glucose units.</text>
        <dbReference type="EC" id="3.2.1.1"/>
    </reaction>
</comment>
<evidence type="ECO:0000256" key="8">
    <source>
        <dbReference type="ARBA" id="ARBA00030238"/>
    </source>
</evidence>
<gene>
    <name evidence="11" type="ORF">GCM10023191_067880</name>
</gene>
<dbReference type="SMART" id="SM00612">
    <property type="entry name" value="Kelch"/>
    <property type="match status" value="4"/>
</dbReference>
<keyword evidence="6" id="KW-0378">Hydrolase</keyword>
<feature type="domain" description="Peptidase S53" evidence="10">
    <location>
        <begin position="87"/>
        <end position="414"/>
    </location>
</feature>
<dbReference type="InterPro" id="IPR013784">
    <property type="entry name" value="Carb-bd-like_fold"/>
</dbReference>
<dbReference type="PROSITE" id="PS00138">
    <property type="entry name" value="SUBTILASE_SER"/>
    <property type="match status" value="1"/>
</dbReference>
<dbReference type="SUPFAM" id="SSF117281">
    <property type="entry name" value="Kelch motif"/>
    <property type="match status" value="1"/>
</dbReference>
<organism evidence="11 12">
    <name type="scientific">Actinoallomurus oryzae</name>
    <dbReference type="NCBI Taxonomy" id="502180"/>
    <lineage>
        <taxon>Bacteria</taxon>
        <taxon>Bacillati</taxon>
        <taxon>Actinomycetota</taxon>
        <taxon>Actinomycetes</taxon>
        <taxon>Streptosporangiales</taxon>
        <taxon>Thermomonosporaceae</taxon>
        <taxon>Actinoallomurus</taxon>
    </lineage>
</organism>
<keyword evidence="4" id="KW-0645">Protease</keyword>
<evidence type="ECO:0000256" key="9">
    <source>
        <dbReference type="SAM" id="MobiDB-lite"/>
    </source>
</evidence>
<dbReference type="Gene3D" id="2.60.120.260">
    <property type="entry name" value="Galactose-binding domain-like"/>
    <property type="match status" value="1"/>
</dbReference>
<dbReference type="SUPFAM" id="SSF49452">
    <property type="entry name" value="Starch-binding domain-like"/>
    <property type="match status" value="1"/>
</dbReference>
<evidence type="ECO:0000259" key="10">
    <source>
        <dbReference type="PROSITE" id="PS51695"/>
    </source>
</evidence>
<name>A0ABP8QRT4_9ACTN</name>
<evidence type="ECO:0000256" key="7">
    <source>
        <dbReference type="ARBA" id="ARBA00022825"/>
    </source>
</evidence>
<feature type="region of interest" description="Disordered" evidence="9">
    <location>
        <begin position="430"/>
        <end position="450"/>
    </location>
</feature>
<evidence type="ECO:0000256" key="2">
    <source>
        <dbReference type="ARBA" id="ARBA00012595"/>
    </source>
</evidence>
<dbReference type="InterPro" id="IPR023828">
    <property type="entry name" value="Peptidase_S8_Ser-AS"/>
</dbReference>
<protein>
    <recommendedName>
        <fullName evidence="2">alpha-amylase</fullName>
        <ecNumber evidence="2">3.2.1.1</ecNumber>
    </recommendedName>
    <alternativeName>
        <fullName evidence="8">1,4-alpha-D-glucan glucanohydrolase</fullName>
    </alternativeName>
</protein>
<dbReference type="InterPro" id="IPR008969">
    <property type="entry name" value="CarboxyPept-like_regulatory"/>
</dbReference>
<keyword evidence="7" id="KW-0720">Serine protease</keyword>
<feature type="compositionally biased region" description="Low complexity" evidence="9">
    <location>
        <begin position="439"/>
        <end position="450"/>
    </location>
</feature>
<dbReference type="Proteomes" id="UP001500503">
    <property type="component" value="Unassembled WGS sequence"/>
</dbReference>
<dbReference type="EC" id="3.2.1.1" evidence="2"/>
<evidence type="ECO:0000313" key="11">
    <source>
        <dbReference type="EMBL" id="GAA4508292.1"/>
    </source>
</evidence>
<evidence type="ECO:0000256" key="5">
    <source>
        <dbReference type="ARBA" id="ARBA00022737"/>
    </source>
</evidence>
<dbReference type="InterPro" id="IPR006652">
    <property type="entry name" value="Kelch_1"/>
</dbReference>
<dbReference type="InterPro" id="IPR030400">
    <property type="entry name" value="Sedolisin_dom"/>
</dbReference>
<dbReference type="Pfam" id="PF13620">
    <property type="entry name" value="CarboxypepD_reg"/>
    <property type="match status" value="2"/>
</dbReference>
<proteinExistence type="predicted"/>
<reference evidence="12" key="1">
    <citation type="journal article" date="2019" name="Int. J. Syst. Evol. Microbiol.">
        <title>The Global Catalogue of Microorganisms (GCM) 10K type strain sequencing project: providing services to taxonomists for standard genome sequencing and annotation.</title>
        <authorList>
            <consortium name="The Broad Institute Genomics Platform"/>
            <consortium name="The Broad Institute Genome Sequencing Center for Infectious Disease"/>
            <person name="Wu L."/>
            <person name="Ma J."/>
        </authorList>
    </citation>
    <scope>NUCLEOTIDE SEQUENCE [LARGE SCALE GENOMIC DNA]</scope>
    <source>
        <strain evidence="12">JCM 17933</strain>
    </source>
</reference>
<evidence type="ECO:0000256" key="6">
    <source>
        <dbReference type="ARBA" id="ARBA00022801"/>
    </source>
</evidence>
<evidence type="ECO:0000256" key="1">
    <source>
        <dbReference type="ARBA" id="ARBA00000548"/>
    </source>
</evidence>
<dbReference type="Pfam" id="PF24681">
    <property type="entry name" value="Kelch_KLHDC2_KLHL20_DRC7"/>
    <property type="match status" value="1"/>
</dbReference>
<dbReference type="PANTHER" id="PTHR45632">
    <property type="entry name" value="LD33804P"/>
    <property type="match status" value="1"/>
</dbReference>
<dbReference type="InterPro" id="IPR015915">
    <property type="entry name" value="Kelch-typ_b-propeller"/>
</dbReference>
<dbReference type="EMBL" id="BAABHF010000042">
    <property type="protein sequence ID" value="GAA4508292.1"/>
    <property type="molecule type" value="Genomic_DNA"/>
</dbReference>
<keyword evidence="12" id="KW-1185">Reference proteome</keyword>
<feature type="region of interest" description="Disordered" evidence="9">
    <location>
        <begin position="14"/>
        <end position="43"/>
    </location>
</feature>
<dbReference type="Gene3D" id="2.120.10.80">
    <property type="entry name" value="Kelch-type beta propeller"/>
    <property type="match status" value="1"/>
</dbReference>
<evidence type="ECO:0000256" key="4">
    <source>
        <dbReference type="ARBA" id="ARBA00022670"/>
    </source>
</evidence>
<dbReference type="PROSITE" id="PS51695">
    <property type="entry name" value="SEDOLISIN"/>
    <property type="match status" value="1"/>
</dbReference>
<evidence type="ECO:0000256" key="3">
    <source>
        <dbReference type="ARBA" id="ARBA00022441"/>
    </source>
</evidence>
<comment type="caution">
    <text evidence="11">The sequence shown here is derived from an EMBL/GenBank/DDBJ whole genome shotgun (WGS) entry which is preliminary data.</text>
</comment>
<accession>A0ABP8QRT4</accession>
<dbReference type="Gene3D" id="3.40.50.200">
    <property type="entry name" value="Peptidase S8/S53 domain"/>
    <property type="match status" value="1"/>
</dbReference>
<sequence>MAAVLLAAGPAYASASAPATRRTTPAASEPAAATAPKATPDARASFVPAPCKVPKKAGKVAVQCNARVHTGTDRKIKADAAEPPETALGPADIQSAYRLPGTGDGVTVAIVDAYGDAKAESDLAAFRAHYGLPPCTTAGGCFRKVDQAGGTDYPADDPGWALETSLDLDAVSAACPKCHILLVQSKDAFPESMGAAVDTAVRLGARYVSNSYGIPGEFAGETELDHFYDHPGVAVTASSGDAGDVTNWPATNPNVISVGGTTLTRDTGTGRGWTESAWAEAGSGCSPYEPKPAYQETVTTECDRRAIADISAVADPATGLAVYDTLGQDGWLKVGGTSLSAPLAAAMYALAGTPSSGTYPVAYPYQKASQLFDVTQGSNGGCGNVQCEAGKGWDGPTGLGTPNGVSALSAGPHGTLTGSVTDAGTGKPISGATVTTSPGGYATTTGTDGRYTLTAPPGTYDLSATRFGYDTGGRTGVRIDADQSATADFALSAVPGHTVSGTVTDGSGHGWPMYAKITVDGDPDGTVYTDPFTGRYSVRLPENATYKLHAVAATLPGYQAADRQVAVGADDVSQDLALPVDKKACTAPGYAWAYNGTGEDFTDWPATTPEDGWTVTDDAGTGNVWRFDNLGNLLPPPGGDTHFALAYFSPADTPQDTSLVSPEVTLAAQPAPAVSFDTDFFVHTQYVGTVDVDLSLDGGKTWDNVWRQTTESVQSHVDVPIPQAAGRSGVRVRFRYHGQTTHWWLVDNVVIGSRACGPVAGGILSGLVTDGNTGAPVNAATVTSDDKPAEQAVSASVPNGANGLYWMFSSLTGGHGFTATDPNYTTAHASVDVAADAVTRQDWRLKAGHLTTSVRGVSVEQALGDTGTTTFTVTNDGTSPVHATLGTQGGAFTPMAGGASAPLRRVRTAKPADLVTLPKKPTGKAGKASATAPAATGGQAWAGIADYPIPIAFNAMASHDGKVYSVGGTTTGALTGVTADGYVYDPQAGRWTPIAPAPRRLYDASAAFVGGKLYLAGGITETFGYSTALFAYDPVGGSWSRAADLPGAAAAATPAVLDGELYLVGGTGAGVTPTATVYRYDPDTDSWAKPAQYPTTIALAACAGLAHRLVCADGLNGTVTTAATYVYQPEHNTWTRGADAPYDAVGLAYAGSGGKLQIADGVQYRGGGSIFGGGSYYVTNDAAQYDPVRDAWTGLPRSSTATYYQGSACGFYKVGGLTQLNQPQRSGEVLPGFDQCEDTPSWLSISTRDLDLAPGESATVTVTVSSKTLAQPGTYGAGIWFATDSPYRLPAVTVTDHVAPPKTWGKIAGRITDAATGEPIAGATVQICGGYDLRRGTCGPTTYTLRTDAAGDYRLWLDKSLSPLLATVAKDGYQPRARTAAVSGGATSTVDFALARS</sequence>
<dbReference type="CDD" id="cd04056">
    <property type="entry name" value="Peptidases_S53"/>
    <property type="match status" value="1"/>
</dbReference>